<evidence type="ECO:0000313" key="5">
    <source>
        <dbReference type="Proteomes" id="UP000011135"/>
    </source>
</evidence>
<evidence type="ECO:0000256" key="3">
    <source>
        <dbReference type="PIRSR" id="PIRSR016184-1"/>
    </source>
</evidence>
<reference evidence="4 5" key="1">
    <citation type="submission" date="2012-12" db="EMBL/GenBank/DDBJ databases">
        <title>Genome assembly of Fulvivirga imtechensis AK7.</title>
        <authorList>
            <person name="Nupur N."/>
            <person name="Khatri I."/>
            <person name="Kumar R."/>
            <person name="Subramanian S."/>
            <person name="Pinnaka A."/>
        </authorList>
    </citation>
    <scope>NUCLEOTIDE SEQUENCE [LARGE SCALE GENOMIC DNA]</scope>
    <source>
        <strain evidence="4 5">AK7</strain>
    </source>
</reference>
<dbReference type="EMBL" id="AMZN01000007">
    <property type="protein sequence ID" value="ELR73232.1"/>
    <property type="molecule type" value="Genomic_DNA"/>
</dbReference>
<evidence type="ECO:0000256" key="2">
    <source>
        <dbReference type="ARBA" id="ARBA00023235"/>
    </source>
</evidence>
<dbReference type="AlphaFoldDB" id="L8K1A9"/>
<dbReference type="PANTHER" id="PTHR13774:SF17">
    <property type="entry name" value="PHENAZINE BIOSYNTHESIS-LIKE DOMAIN-CONTAINING PROTEIN"/>
    <property type="match status" value="1"/>
</dbReference>
<dbReference type="GO" id="GO:0016853">
    <property type="term" value="F:isomerase activity"/>
    <property type="evidence" value="ECO:0007669"/>
    <property type="project" value="UniProtKB-KW"/>
</dbReference>
<dbReference type="PIRSF" id="PIRSF016184">
    <property type="entry name" value="PhzC_PhzF"/>
    <property type="match status" value="1"/>
</dbReference>
<dbReference type="PANTHER" id="PTHR13774">
    <property type="entry name" value="PHENAZINE BIOSYNTHESIS PROTEIN"/>
    <property type="match status" value="1"/>
</dbReference>
<dbReference type="OrthoDB" id="9788221at2"/>
<gene>
    <name evidence="4" type="ORF">C900_04743</name>
</gene>
<dbReference type="SUPFAM" id="SSF54506">
    <property type="entry name" value="Diaminopimelate epimerase-like"/>
    <property type="match status" value="1"/>
</dbReference>
<dbReference type="Gene3D" id="3.10.310.10">
    <property type="entry name" value="Diaminopimelate Epimerase, Chain A, domain 1"/>
    <property type="match status" value="2"/>
</dbReference>
<feature type="active site" evidence="3">
    <location>
        <position position="46"/>
    </location>
</feature>
<organism evidence="4 5">
    <name type="scientific">Fulvivirga imtechensis AK7</name>
    <dbReference type="NCBI Taxonomy" id="1237149"/>
    <lineage>
        <taxon>Bacteria</taxon>
        <taxon>Pseudomonadati</taxon>
        <taxon>Bacteroidota</taxon>
        <taxon>Cytophagia</taxon>
        <taxon>Cytophagales</taxon>
        <taxon>Fulvivirgaceae</taxon>
        <taxon>Fulvivirga</taxon>
    </lineage>
</organism>
<accession>L8K1A9</accession>
<name>L8K1A9_9BACT</name>
<comment type="similarity">
    <text evidence="1">Belongs to the PhzF family.</text>
</comment>
<protein>
    <submittedName>
        <fullName evidence="4">Putative isomerase yddE, PhzC-PhzF family</fullName>
    </submittedName>
</protein>
<sequence length="270" mass="30417">MNIKTFIIDAFTDKAFRGNPAGVCLLDNTLPEAIMQDIAGELNLSETAFLMPYPKDETRYSIRYFTPTVEIPFCGHATLASAKLVLEVLHKNEVHFTTAHDLQLFASIVDDNILMKFPLYDTTGYEPGEEFYRALGINNTSQAYFAKELDMLLVEVAGKHTLLNLKPDFNELIKASDQIKEVVVTTKSDDENYDFYSRCFCPWIGINEDPVTGAAHSVLARYWGDRLGKTEMKAYQASKRGGYMHLKITSNDTLEVLSQAHVVLEGLIRI</sequence>
<dbReference type="Proteomes" id="UP000011135">
    <property type="component" value="Unassembled WGS sequence"/>
</dbReference>
<proteinExistence type="inferred from homology"/>
<keyword evidence="5" id="KW-1185">Reference proteome</keyword>
<dbReference type="eggNOG" id="COG0384">
    <property type="taxonomic scope" value="Bacteria"/>
</dbReference>
<dbReference type="Pfam" id="PF02567">
    <property type="entry name" value="PhzC-PhzF"/>
    <property type="match status" value="1"/>
</dbReference>
<dbReference type="InterPro" id="IPR003719">
    <property type="entry name" value="Phenazine_PhzF-like"/>
</dbReference>
<dbReference type="GO" id="GO:0005737">
    <property type="term" value="C:cytoplasm"/>
    <property type="evidence" value="ECO:0007669"/>
    <property type="project" value="TreeGrafter"/>
</dbReference>
<dbReference type="NCBIfam" id="TIGR00654">
    <property type="entry name" value="PhzF_family"/>
    <property type="match status" value="1"/>
</dbReference>
<keyword evidence="2 4" id="KW-0413">Isomerase</keyword>
<dbReference type="RefSeq" id="WP_009578113.1">
    <property type="nucleotide sequence ID" value="NZ_AMZN01000007.1"/>
</dbReference>
<dbReference type="PATRIC" id="fig|1237149.3.peg.664"/>
<evidence type="ECO:0000313" key="4">
    <source>
        <dbReference type="EMBL" id="ELR73232.1"/>
    </source>
</evidence>
<evidence type="ECO:0000256" key="1">
    <source>
        <dbReference type="ARBA" id="ARBA00008270"/>
    </source>
</evidence>
<comment type="caution">
    <text evidence="4">The sequence shown here is derived from an EMBL/GenBank/DDBJ whole genome shotgun (WGS) entry which is preliminary data.</text>
</comment>
<dbReference type="STRING" id="1237149.C900_04743"/>